<dbReference type="Pfam" id="PF01048">
    <property type="entry name" value="PNP_UDP_1"/>
    <property type="match status" value="1"/>
</dbReference>
<keyword evidence="5" id="KW-0547">Nucleotide-binding</keyword>
<organism evidence="12 13">
    <name type="scientific">Enhygromyxa salina</name>
    <dbReference type="NCBI Taxonomy" id="215803"/>
    <lineage>
        <taxon>Bacteria</taxon>
        <taxon>Pseudomonadati</taxon>
        <taxon>Myxococcota</taxon>
        <taxon>Polyangia</taxon>
        <taxon>Nannocystales</taxon>
        <taxon>Nannocystaceae</taxon>
        <taxon>Enhygromyxa</taxon>
    </lineage>
</organism>
<feature type="domain" description="Roc" evidence="11">
    <location>
        <begin position="173"/>
        <end position="350"/>
    </location>
</feature>
<evidence type="ECO:0000256" key="4">
    <source>
        <dbReference type="ARBA" id="ARBA00022737"/>
    </source>
</evidence>
<keyword evidence="7" id="KW-0067">ATP-binding</keyword>
<dbReference type="SUPFAM" id="SSF53167">
    <property type="entry name" value="Purine and uridine phosphorylases"/>
    <property type="match status" value="1"/>
</dbReference>
<evidence type="ECO:0000256" key="9">
    <source>
        <dbReference type="ARBA" id="ARBA00047899"/>
    </source>
</evidence>
<keyword evidence="12" id="KW-0378">Hydrolase</keyword>
<evidence type="ECO:0000256" key="5">
    <source>
        <dbReference type="ARBA" id="ARBA00022741"/>
    </source>
</evidence>
<dbReference type="GO" id="GO:0019284">
    <property type="term" value="P:L-methionine salvage from S-adenosylmethionine"/>
    <property type="evidence" value="ECO:0007669"/>
    <property type="project" value="TreeGrafter"/>
</dbReference>
<protein>
    <recommendedName>
        <fullName evidence="1">non-specific serine/threonine protein kinase</fullName>
        <ecNumber evidence="1">2.7.11.1</ecNumber>
    </recommendedName>
</protein>
<dbReference type="InterPro" id="IPR020859">
    <property type="entry name" value="ROC"/>
</dbReference>
<evidence type="ECO:0000259" key="11">
    <source>
        <dbReference type="PROSITE" id="PS51424"/>
    </source>
</evidence>
<dbReference type="EC" id="2.7.11.1" evidence="1"/>
<dbReference type="Pfam" id="PF08477">
    <property type="entry name" value="Roc"/>
    <property type="match status" value="1"/>
</dbReference>
<dbReference type="Gene3D" id="3.30.310.200">
    <property type="match status" value="1"/>
</dbReference>
<dbReference type="PRINTS" id="PR00449">
    <property type="entry name" value="RASTRNSFRMNG"/>
</dbReference>
<dbReference type="InterPro" id="IPR000845">
    <property type="entry name" value="Nucleoside_phosphorylase_d"/>
</dbReference>
<reference evidence="12 13" key="1">
    <citation type="submission" date="2018-03" db="EMBL/GenBank/DDBJ databases">
        <title>Draft Genome Sequences of the Obligatory Marine Myxobacteria Enhygromyxa salina SWB007.</title>
        <authorList>
            <person name="Poehlein A."/>
            <person name="Moghaddam J.A."/>
            <person name="Harms H."/>
            <person name="Alanjari M."/>
            <person name="Koenig G.M."/>
            <person name="Daniel R."/>
            <person name="Schaeberle T.F."/>
        </authorList>
    </citation>
    <scope>NUCLEOTIDE SEQUENCE [LARGE SCALE GENOMIC DNA]</scope>
    <source>
        <strain evidence="12 13">SWB007</strain>
    </source>
</reference>
<dbReference type="Pfam" id="PF25497">
    <property type="entry name" value="COR-B"/>
    <property type="match status" value="1"/>
</dbReference>
<evidence type="ECO:0000256" key="7">
    <source>
        <dbReference type="ARBA" id="ARBA00022840"/>
    </source>
</evidence>
<dbReference type="AlphaFoldDB" id="A0A2S9YSR9"/>
<sequence>MSEKLGTLIEAPPAPPIPMKQVSITNILEKARAEQWEELALGRDENDRQWLRTTGWNPARTFIVGGEALNIEDVVSCTGLQRLAMRHCARGSEGALALATLTGLTSLDLSENSIGDEGAQALFEGRWAGPKRPNKLRWLALQRNNITFLPKEILDTRDAQAILAYYRRYRSSANQPLNEAKLLVVGNEAVGKTSLIRYLTTGKPRDPDEKKTPGVIAHQRIETQTWCPADQAPFLNVWDFGGQEMLHETHKFFLTERSVYLLVLEDRREDDTSIYKWLRTISNRGGDSPIIVVINKCDDNLPKLLLDETTIAREWPSVVAFVRTSCNGDEVAGQTIKALKVKILETLQHDPRLAHVRDLLPNPWRRVKDAVAEFAEHQKVLSHLDFVRLCENAEAAEAITDENEQRGLLQLLHNLGVIVAHGLRQDAPAALQNVTILDPNWLTGAIYKVLTAGLVVQQSGVFRREQLAELLDSNDYPVGRWEFMLSMMQLDNMGLCFPLRGSTSEEYLVPEALPKNAPNYDSWPKDSLRFRFDYEYLPPGLIPRFIVEAHAQDTSTRWRTGVVLTVAGCSVLVAGNPGKNRLDILVHGSEAMRRSALNVVLEHLGRVHALNPEIKPAPKVPLPDNPEVTVSYQHLLTLEDLEGPTYRYLPENASRRYSVSELLDGVRTRQLKDDTKLVVSADLPSPDVLLVVTTDVEFEAVETAAKAITGQNSEILNGRRRVYYDLGTIADARVFVVETEMGASEPGGSLSSVSTAIAELRLGSSAGRAPASVIAVGTAFGMSEGKQAIGDVLVSTHLRNYDPERVGKNEIIPRGSRAPASTTLLSRVRGATKRLKDFKVRRGLVLSGAKLVDNFDYRESLERLEPEAIGGEMEGSGVHTACHDGGAEWLVVKAICDWGDGNKGDDKNARQNLAAKNAATLVFAALWNGGFKR</sequence>
<dbReference type="InterPro" id="IPR027417">
    <property type="entry name" value="P-loop_NTPase"/>
</dbReference>
<dbReference type="InterPro" id="IPR032675">
    <property type="entry name" value="LRR_dom_sf"/>
</dbReference>
<dbReference type="Gene3D" id="1.10.10.10">
    <property type="entry name" value="Winged helix-like DNA-binding domain superfamily/Winged helix DNA-binding domain"/>
    <property type="match status" value="1"/>
</dbReference>
<dbReference type="GO" id="GO:0008782">
    <property type="term" value="F:adenosylhomocysteine nucleosidase activity"/>
    <property type="evidence" value="ECO:0007669"/>
    <property type="project" value="TreeGrafter"/>
</dbReference>
<dbReference type="GO" id="GO:0005524">
    <property type="term" value="F:ATP binding"/>
    <property type="evidence" value="ECO:0007669"/>
    <property type="project" value="UniProtKB-KW"/>
</dbReference>
<dbReference type="Gene3D" id="3.40.50.300">
    <property type="entry name" value="P-loop containing nucleotide triphosphate hydrolases"/>
    <property type="match status" value="1"/>
</dbReference>
<keyword evidence="12" id="KW-0326">Glycosidase</keyword>
<name>A0A2S9YSR9_9BACT</name>
<dbReference type="GO" id="GO:0009116">
    <property type="term" value="P:nucleoside metabolic process"/>
    <property type="evidence" value="ECO:0007669"/>
    <property type="project" value="InterPro"/>
</dbReference>
<dbReference type="GO" id="GO:0005829">
    <property type="term" value="C:cytosol"/>
    <property type="evidence" value="ECO:0007669"/>
    <property type="project" value="TreeGrafter"/>
</dbReference>
<evidence type="ECO:0000313" key="12">
    <source>
        <dbReference type="EMBL" id="PRQ08092.1"/>
    </source>
</evidence>
<evidence type="ECO:0000256" key="6">
    <source>
        <dbReference type="ARBA" id="ARBA00022777"/>
    </source>
</evidence>
<keyword evidence="3" id="KW-0808">Transferase</keyword>
<dbReference type="InterPro" id="IPR057263">
    <property type="entry name" value="COR-B"/>
</dbReference>
<evidence type="ECO:0000256" key="1">
    <source>
        <dbReference type="ARBA" id="ARBA00012513"/>
    </source>
</evidence>
<comment type="catalytic activity">
    <reaction evidence="9">
        <text>L-threonyl-[protein] + ATP = O-phospho-L-threonyl-[protein] + ADP + H(+)</text>
        <dbReference type="Rhea" id="RHEA:46608"/>
        <dbReference type="Rhea" id="RHEA-COMP:11060"/>
        <dbReference type="Rhea" id="RHEA-COMP:11605"/>
        <dbReference type="ChEBI" id="CHEBI:15378"/>
        <dbReference type="ChEBI" id="CHEBI:30013"/>
        <dbReference type="ChEBI" id="CHEBI:30616"/>
        <dbReference type="ChEBI" id="CHEBI:61977"/>
        <dbReference type="ChEBI" id="CHEBI:456216"/>
        <dbReference type="EC" id="2.7.11.1"/>
    </reaction>
</comment>
<dbReference type="SUPFAM" id="SSF52047">
    <property type="entry name" value="RNI-like"/>
    <property type="match status" value="1"/>
</dbReference>
<dbReference type="InterPro" id="IPR036388">
    <property type="entry name" value="WH-like_DNA-bd_sf"/>
</dbReference>
<comment type="caution">
    <text evidence="12">The sequence shown here is derived from an EMBL/GenBank/DDBJ whole genome shotgun (WGS) entry which is preliminary data.</text>
</comment>
<evidence type="ECO:0000256" key="3">
    <source>
        <dbReference type="ARBA" id="ARBA00022679"/>
    </source>
</evidence>
<dbReference type="PANTHER" id="PTHR46832">
    <property type="entry name" value="5'-METHYLTHIOADENOSINE/S-ADENOSYLHOMOCYSTEINE NUCLEOSIDASE"/>
    <property type="match status" value="1"/>
</dbReference>
<dbReference type="Gene3D" id="3.80.10.10">
    <property type="entry name" value="Ribonuclease Inhibitor"/>
    <property type="match status" value="1"/>
</dbReference>
<dbReference type="EMBL" id="PVNL01000045">
    <property type="protein sequence ID" value="PRQ08092.1"/>
    <property type="molecule type" value="Genomic_DNA"/>
</dbReference>
<dbReference type="PROSITE" id="PS51424">
    <property type="entry name" value="ROC"/>
    <property type="match status" value="1"/>
</dbReference>
<dbReference type="Proteomes" id="UP000238823">
    <property type="component" value="Unassembled WGS sequence"/>
</dbReference>
<dbReference type="InterPro" id="IPR035994">
    <property type="entry name" value="Nucleoside_phosphorylase_sf"/>
</dbReference>
<gene>
    <name evidence="12" type="primary">mtnN</name>
    <name evidence="12" type="ORF">ENSA7_22460</name>
</gene>
<dbReference type="GO" id="GO:0008930">
    <property type="term" value="F:methylthioadenosine nucleosidase activity"/>
    <property type="evidence" value="ECO:0007669"/>
    <property type="project" value="TreeGrafter"/>
</dbReference>
<dbReference type="Pfam" id="PF13516">
    <property type="entry name" value="LRR_6"/>
    <property type="match status" value="1"/>
</dbReference>
<dbReference type="SUPFAM" id="SSF52540">
    <property type="entry name" value="P-loop containing nucleoside triphosphate hydrolases"/>
    <property type="match status" value="1"/>
</dbReference>
<keyword evidence="8" id="KW-0342">GTP-binding</keyword>
<dbReference type="Pfam" id="PF16095">
    <property type="entry name" value="COR-A"/>
    <property type="match status" value="1"/>
</dbReference>
<dbReference type="InterPro" id="IPR001611">
    <property type="entry name" value="Leu-rich_rpt"/>
</dbReference>
<dbReference type="Gene3D" id="3.40.50.1580">
    <property type="entry name" value="Nucleoside phosphorylase domain"/>
    <property type="match status" value="1"/>
</dbReference>
<dbReference type="GO" id="GO:0106310">
    <property type="term" value="F:protein serine kinase activity"/>
    <property type="evidence" value="ECO:0007669"/>
    <property type="project" value="RHEA"/>
</dbReference>
<proteinExistence type="predicted"/>
<evidence type="ECO:0000313" key="13">
    <source>
        <dbReference type="Proteomes" id="UP000238823"/>
    </source>
</evidence>
<keyword evidence="6" id="KW-0418">Kinase</keyword>
<evidence type="ECO:0000256" key="10">
    <source>
        <dbReference type="ARBA" id="ARBA00048679"/>
    </source>
</evidence>
<evidence type="ECO:0000256" key="2">
    <source>
        <dbReference type="ARBA" id="ARBA00022527"/>
    </source>
</evidence>
<accession>A0A2S9YSR9</accession>
<keyword evidence="2" id="KW-0723">Serine/threonine-protein kinase</keyword>
<comment type="catalytic activity">
    <reaction evidence="10">
        <text>L-seryl-[protein] + ATP = O-phospho-L-seryl-[protein] + ADP + H(+)</text>
        <dbReference type="Rhea" id="RHEA:17989"/>
        <dbReference type="Rhea" id="RHEA-COMP:9863"/>
        <dbReference type="Rhea" id="RHEA-COMP:11604"/>
        <dbReference type="ChEBI" id="CHEBI:15378"/>
        <dbReference type="ChEBI" id="CHEBI:29999"/>
        <dbReference type="ChEBI" id="CHEBI:30616"/>
        <dbReference type="ChEBI" id="CHEBI:83421"/>
        <dbReference type="ChEBI" id="CHEBI:456216"/>
        <dbReference type="EC" id="2.7.11.1"/>
    </reaction>
</comment>
<dbReference type="PANTHER" id="PTHR46832:SF1">
    <property type="entry name" value="5'-METHYLTHIOADENOSINE_S-ADENOSYLHOMOCYSTEINE NUCLEOSIDASE"/>
    <property type="match status" value="1"/>
</dbReference>
<dbReference type="GO" id="GO:0004674">
    <property type="term" value="F:protein serine/threonine kinase activity"/>
    <property type="evidence" value="ECO:0007669"/>
    <property type="project" value="UniProtKB-KW"/>
</dbReference>
<evidence type="ECO:0000256" key="8">
    <source>
        <dbReference type="ARBA" id="ARBA00023134"/>
    </source>
</evidence>
<dbReference type="InterPro" id="IPR032171">
    <property type="entry name" value="COR-A"/>
</dbReference>
<keyword evidence="4" id="KW-0677">Repeat</keyword>
<dbReference type="Gene3D" id="1.10.10.2200">
    <property type="match status" value="1"/>
</dbReference>